<sequence>MQGISVINDPNGKPKTLTIDVEQHDNQLDPFVRGLLNLLQQQAEESERAEWRAGAHTVLNRAYSDDEPDYSDVPAYTTRNRT</sequence>
<evidence type="ECO:0000313" key="2">
    <source>
        <dbReference type="Proteomes" id="UP000002028"/>
    </source>
</evidence>
<dbReference type="Proteomes" id="UP000002028">
    <property type="component" value="Chromosome"/>
</dbReference>
<proteinExistence type="predicted"/>
<protein>
    <submittedName>
        <fullName evidence="1">Uncharacterized protein</fullName>
    </submittedName>
</protein>
<evidence type="ECO:0000313" key="1">
    <source>
        <dbReference type="EMBL" id="ADB41835.1"/>
    </source>
</evidence>
<name>D2QSQ3_SPILD</name>
<dbReference type="AlphaFoldDB" id="D2QSQ3"/>
<dbReference type="RefSeq" id="WP_012930325.1">
    <property type="nucleotide sequence ID" value="NC_013730.1"/>
</dbReference>
<gene>
    <name evidence="1" type="ordered locus">Slin_5871</name>
</gene>
<dbReference type="KEGG" id="sli:Slin_5871"/>
<dbReference type="HOGENOM" id="CLU_2556577_0_0_10"/>
<dbReference type="STRING" id="504472.Slin_5871"/>
<dbReference type="EMBL" id="CP001769">
    <property type="protein sequence ID" value="ADB41835.1"/>
    <property type="molecule type" value="Genomic_DNA"/>
</dbReference>
<keyword evidence="2" id="KW-1185">Reference proteome</keyword>
<accession>D2QSQ3</accession>
<reference evidence="1 2" key="1">
    <citation type="journal article" date="2010" name="Stand. Genomic Sci.">
        <title>Complete genome sequence of Spirosoma linguale type strain (1).</title>
        <authorList>
            <person name="Lail K."/>
            <person name="Sikorski J."/>
            <person name="Saunders E."/>
            <person name="Lapidus A."/>
            <person name="Glavina Del Rio T."/>
            <person name="Copeland A."/>
            <person name="Tice H."/>
            <person name="Cheng J.-F."/>
            <person name="Lucas S."/>
            <person name="Nolan M."/>
            <person name="Bruce D."/>
            <person name="Goodwin L."/>
            <person name="Pitluck S."/>
            <person name="Ivanova N."/>
            <person name="Mavromatis K."/>
            <person name="Ovchinnikova G."/>
            <person name="Pati A."/>
            <person name="Chen A."/>
            <person name="Palaniappan K."/>
            <person name="Land M."/>
            <person name="Hauser L."/>
            <person name="Chang Y.-J."/>
            <person name="Jeffries C.D."/>
            <person name="Chain P."/>
            <person name="Brettin T."/>
            <person name="Detter J.C."/>
            <person name="Schuetze A."/>
            <person name="Rohde M."/>
            <person name="Tindall B.J."/>
            <person name="Goeker M."/>
            <person name="Bristow J."/>
            <person name="Eisen J.A."/>
            <person name="Markowitz V."/>
            <person name="Hugenholtz P."/>
            <person name="Kyrpides N.C."/>
            <person name="Klenk H.-P."/>
            <person name="Chen F."/>
        </authorList>
    </citation>
    <scope>NUCLEOTIDE SEQUENCE [LARGE SCALE GENOMIC DNA]</scope>
    <source>
        <strain evidence="2">ATCC 33905 / DSM 74 / LMG 10896 / Claus 1</strain>
    </source>
</reference>
<organism evidence="1 2">
    <name type="scientific">Spirosoma linguale (strain ATCC 33905 / DSM 74 / LMG 10896 / Claus 1)</name>
    <dbReference type="NCBI Taxonomy" id="504472"/>
    <lineage>
        <taxon>Bacteria</taxon>
        <taxon>Pseudomonadati</taxon>
        <taxon>Bacteroidota</taxon>
        <taxon>Cytophagia</taxon>
        <taxon>Cytophagales</taxon>
        <taxon>Cytophagaceae</taxon>
        <taxon>Spirosoma</taxon>
    </lineage>
</organism>